<dbReference type="Proteomes" id="UP000014500">
    <property type="component" value="Unassembled WGS sequence"/>
</dbReference>
<evidence type="ECO:0000313" key="2">
    <source>
        <dbReference type="EnsemblMetazoa" id="SMAR000434-PA"/>
    </source>
</evidence>
<evidence type="ECO:0000313" key="3">
    <source>
        <dbReference type="Proteomes" id="UP000014500"/>
    </source>
</evidence>
<feature type="transmembrane region" description="Helical" evidence="1">
    <location>
        <begin position="12"/>
        <end position="36"/>
    </location>
</feature>
<keyword evidence="3" id="KW-1185">Reference proteome</keyword>
<dbReference type="HOGENOM" id="CLU_2486178_0_0_1"/>
<accession>T1IHV7</accession>
<organism evidence="2 3">
    <name type="scientific">Strigamia maritima</name>
    <name type="common">European centipede</name>
    <name type="synonym">Geophilus maritimus</name>
    <dbReference type="NCBI Taxonomy" id="126957"/>
    <lineage>
        <taxon>Eukaryota</taxon>
        <taxon>Metazoa</taxon>
        <taxon>Ecdysozoa</taxon>
        <taxon>Arthropoda</taxon>
        <taxon>Myriapoda</taxon>
        <taxon>Chilopoda</taxon>
        <taxon>Pleurostigmophora</taxon>
        <taxon>Geophilomorpha</taxon>
        <taxon>Linotaeniidae</taxon>
        <taxon>Strigamia</taxon>
    </lineage>
</organism>
<dbReference type="EMBL" id="JH430028">
    <property type="status" value="NOT_ANNOTATED_CDS"/>
    <property type="molecule type" value="Genomic_DNA"/>
</dbReference>
<dbReference type="AlphaFoldDB" id="T1IHV7"/>
<keyword evidence="1" id="KW-0472">Membrane</keyword>
<reference evidence="3" key="1">
    <citation type="submission" date="2011-05" db="EMBL/GenBank/DDBJ databases">
        <authorList>
            <person name="Richards S.R."/>
            <person name="Qu J."/>
            <person name="Jiang H."/>
            <person name="Jhangiani S.N."/>
            <person name="Agravi P."/>
            <person name="Goodspeed R."/>
            <person name="Gross S."/>
            <person name="Mandapat C."/>
            <person name="Jackson L."/>
            <person name="Mathew T."/>
            <person name="Pu L."/>
            <person name="Thornton R."/>
            <person name="Saada N."/>
            <person name="Wilczek-Boney K.B."/>
            <person name="Lee S."/>
            <person name="Kovar C."/>
            <person name="Wu Y."/>
            <person name="Scherer S.E."/>
            <person name="Worley K.C."/>
            <person name="Muzny D.M."/>
            <person name="Gibbs R."/>
        </authorList>
    </citation>
    <scope>NUCLEOTIDE SEQUENCE</scope>
    <source>
        <strain evidence="3">Brora</strain>
    </source>
</reference>
<dbReference type="EnsemblMetazoa" id="SMAR000434-RA">
    <property type="protein sequence ID" value="SMAR000434-PA"/>
    <property type="gene ID" value="SMAR000434"/>
</dbReference>
<proteinExistence type="predicted"/>
<keyword evidence="1" id="KW-1133">Transmembrane helix</keyword>
<keyword evidence="1" id="KW-0812">Transmembrane</keyword>
<reference evidence="2" key="2">
    <citation type="submission" date="2015-02" db="UniProtKB">
        <authorList>
            <consortium name="EnsemblMetazoa"/>
        </authorList>
    </citation>
    <scope>IDENTIFICATION</scope>
</reference>
<name>T1IHV7_STRMM</name>
<protein>
    <submittedName>
        <fullName evidence="2">Uncharacterized protein</fullName>
    </submittedName>
</protein>
<evidence type="ECO:0000256" key="1">
    <source>
        <dbReference type="SAM" id="Phobius"/>
    </source>
</evidence>
<sequence>MLITLKNTRLPMMILKLQITILLIHYLLLAVILPLLHMHSFRPDQLIRHCARRLPHNLLFSRSDNTIKTSRIRASWIHPTRFPLFRN</sequence>